<gene>
    <name evidence="1" type="ordered locus">MT3580.2</name>
</gene>
<evidence type="ECO:0000313" key="2">
    <source>
        <dbReference type="Proteomes" id="UP000001020"/>
    </source>
</evidence>
<dbReference type="Proteomes" id="UP000001020">
    <property type="component" value="Chromosome"/>
</dbReference>
<dbReference type="EMBL" id="AE000516">
    <property type="protein sequence ID" value="AAK47939.1"/>
    <property type="molecule type" value="Genomic_DNA"/>
</dbReference>
<proteinExistence type="predicted"/>
<reference evidence="1 2" key="1">
    <citation type="journal article" date="2002" name="J. Bacteriol.">
        <title>Whole-genome comparison of Mycobacterium tuberculosis clinical and laboratory strains.</title>
        <authorList>
            <person name="Fleischmann R.D."/>
            <person name="Alland D."/>
            <person name="Eisen J.A."/>
            <person name="Carpenter L."/>
            <person name="White O."/>
            <person name="Peterson J."/>
            <person name="DeBoy R."/>
            <person name="Dodson R."/>
            <person name="Gwinn M."/>
            <person name="Haft D."/>
            <person name="Hickey E."/>
            <person name="Kolonay J.F."/>
            <person name="Nelson W.C."/>
            <person name="Umayam L.A."/>
            <person name="Ermolaeva M."/>
            <person name="Salzberg S.L."/>
            <person name="Delcher A."/>
            <person name="Utterback T."/>
            <person name="Weidman J."/>
            <person name="Khouri H."/>
            <person name="Gill J."/>
            <person name="Mikula A."/>
            <person name="Bishai W."/>
            <person name="Jacobs Jr W.R.Jr."/>
            <person name="Venter J.C."/>
            <person name="Fraser C.M."/>
        </authorList>
    </citation>
    <scope>NUCLEOTIDE SEQUENCE [LARGE SCALE GENOMIC DNA]</scope>
    <source>
        <strain evidence="2">CDC 1551 / Oshkosh</strain>
    </source>
</reference>
<protein>
    <submittedName>
        <fullName evidence="1">Uncharacterized protein</fullName>
    </submittedName>
</protein>
<accession>Q8VIZ4</accession>
<dbReference type="HOGENOM" id="CLU_3292782_0_0_11"/>
<evidence type="ECO:0000313" key="1">
    <source>
        <dbReference type="EMBL" id="AAK47939.1"/>
    </source>
</evidence>
<organism evidence="1 2">
    <name type="scientific">Mycobacterium tuberculosis (strain CDC 1551 / Oshkosh)</name>
    <dbReference type="NCBI Taxonomy" id="83331"/>
    <lineage>
        <taxon>Bacteria</taxon>
        <taxon>Bacillati</taxon>
        <taxon>Actinomycetota</taxon>
        <taxon>Actinomycetes</taxon>
        <taxon>Mycobacteriales</taxon>
        <taxon>Mycobacteriaceae</taxon>
        <taxon>Mycobacterium</taxon>
        <taxon>Mycobacterium tuberculosis complex</taxon>
    </lineage>
</organism>
<name>Q8VIZ4_MYCTO</name>
<dbReference type="KEGG" id="mtc:MT3580.2"/>
<sequence>MLGSIWPDQSSPTLGVRARRAIRSLDYQSILSSRADARAK</sequence>
<dbReference type="AlphaFoldDB" id="Q8VIZ4"/>
<keyword evidence="2" id="KW-1185">Reference proteome</keyword>